<dbReference type="EMBL" id="KN426969">
    <property type="protein sequence ID" value="KHG23966.1"/>
    <property type="molecule type" value="Genomic_DNA"/>
</dbReference>
<accession>A0A0B0N7L1</accession>
<reference evidence="1" key="1">
    <citation type="submission" date="2014-09" db="EMBL/GenBank/DDBJ databases">
        <title>G. arboreum L. cv. AKA8401 A2 genome assembly version 1.0.</title>
        <authorList>
            <person name="Mudge J."/>
            <person name="Ramaraj T."/>
            <person name="Lindquist I.E."/>
            <person name="Bharti A.K."/>
            <person name="Sundararajan A."/>
            <person name="Cameron C.T."/>
            <person name="Woodward J.E."/>
            <person name="May G.D."/>
            <person name="Brubaker C."/>
            <person name="Broadhvest J."/>
            <person name="Wilkins T.A."/>
        </authorList>
    </citation>
    <scope>NUCLEOTIDE SEQUENCE</scope>
</reference>
<name>A0A0B0N7L1_GOSAR</name>
<protein>
    <submittedName>
        <fullName evidence="1">Uncharacterized protein</fullName>
    </submittedName>
</protein>
<reference evidence="3" key="2">
    <citation type="submission" date="2014-09" db="EMBL/GenBank/DDBJ databases">
        <authorList>
            <person name="Mudge J."/>
            <person name="Ramaraj T."/>
            <person name="Lindquist I.E."/>
            <person name="Bharti A.K."/>
            <person name="Sundararajan A."/>
            <person name="Cameron C.T."/>
            <person name="Woodward J.E."/>
            <person name="May G.D."/>
            <person name="Brubaker C."/>
            <person name="Broadhvest J."/>
            <person name="Wilkins T.A."/>
        </authorList>
    </citation>
    <scope>NUCLEOTIDE SEQUENCE</scope>
    <source>
        <strain evidence="3">cv. AKA8401</strain>
    </source>
</reference>
<evidence type="ECO:0000313" key="3">
    <source>
        <dbReference type="Proteomes" id="UP000032142"/>
    </source>
</evidence>
<organism evidence="1 3">
    <name type="scientific">Gossypium arboreum</name>
    <name type="common">Tree cotton</name>
    <name type="synonym">Gossypium nanking</name>
    <dbReference type="NCBI Taxonomy" id="29729"/>
    <lineage>
        <taxon>Eukaryota</taxon>
        <taxon>Viridiplantae</taxon>
        <taxon>Streptophyta</taxon>
        <taxon>Embryophyta</taxon>
        <taxon>Tracheophyta</taxon>
        <taxon>Spermatophyta</taxon>
        <taxon>Magnoliopsida</taxon>
        <taxon>eudicotyledons</taxon>
        <taxon>Gunneridae</taxon>
        <taxon>Pentapetalae</taxon>
        <taxon>rosids</taxon>
        <taxon>malvids</taxon>
        <taxon>Malvales</taxon>
        <taxon>Malvaceae</taxon>
        <taxon>Malvoideae</taxon>
        <taxon>Gossypium</taxon>
    </lineage>
</organism>
<evidence type="ECO:0000313" key="1">
    <source>
        <dbReference type="EMBL" id="KHG07799.1"/>
    </source>
</evidence>
<evidence type="ECO:0000313" key="2">
    <source>
        <dbReference type="EMBL" id="KHG23966.1"/>
    </source>
</evidence>
<dbReference type="EMBL" id="JRRC01482267">
    <property type="protein sequence ID" value="KHG07799.1"/>
    <property type="molecule type" value="Genomic_DNA"/>
</dbReference>
<proteinExistence type="predicted"/>
<keyword evidence="3" id="KW-1185">Reference proteome</keyword>
<gene>
    <name evidence="2" type="ORF">F383_28529</name>
    <name evidence="1" type="ORF">F383_35086</name>
</gene>
<dbReference type="Proteomes" id="UP000032142">
    <property type="component" value="Unassembled WGS sequence"/>
</dbReference>
<dbReference type="AlphaFoldDB" id="A0A0B0N7L1"/>
<sequence length="81" mass="9355">MEGSCFRIFGGEDEVDALCLGMGVCYYNRLRCPMFGPLFIVAFGTVSLLKHDNCRRYCIWKFIIPLYTELMKSLTNPRGYI</sequence>